<gene>
    <name evidence="1" type="ORF">QLQ22_15275</name>
</gene>
<evidence type="ECO:0000313" key="1">
    <source>
        <dbReference type="EMBL" id="WHZ56066.1"/>
    </source>
</evidence>
<accession>A0ACD4R6I8</accession>
<proteinExistence type="predicted"/>
<protein>
    <submittedName>
        <fullName evidence="1">Uncharacterized protein</fullName>
    </submittedName>
</protein>
<keyword evidence="2" id="KW-1185">Reference proteome</keyword>
<evidence type="ECO:0000313" key="2">
    <source>
        <dbReference type="Proteomes" id="UP001226091"/>
    </source>
</evidence>
<dbReference type="Proteomes" id="UP001226091">
    <property type="component" value="Chromosome"/>
</dbReference>
<name>A0ACD4R6I8_9BACI</name>
<sequence>MKPRKKILTAALAFSVIAAGVVTYNQSDYVNAEKSAQQQQQKEARITNIDVLNTMTLQVTFNKPLAAEDVNPSNLENIKKHFSFNHDLSIVNVPQLKIGAKSTYIVPVTMQKEGIPYTLSYKGERTKKFKGSDKKINIRDTRQVTDDTFEIESFREDGVTDYANIIEAYRSNRGEQSFELDRQNRDENGIQYEIISSLRDRVITVKGDNGDTFTANYVPFTQAADMRQAPKFRLPAGETFNPGVTYTVTSEWADVKNATFKAADFEPLNIQSANAIDNKSLEITLNADPGMELFAGRSLQLKAEDGSTVDAQYRFSSRKGAVGIFDVKGTLTSGETYTIVPLIDWAEAYNVTFTAK</sequence>
<dbReference type="EMBL" id="CP126116">
    <property type="protein sequence ID" value="WHZ56066.1"/>
    <property type="molecule type" value="Genomic_DNA"/>
</dbReference>
<reference evidence="2" key="1">
    <citation type="journal article" date="2025" name="Aquaculture">
        <title>Assessment of the bioflocculant production and safety properties of Metabacillus hrfriensis sp. nov. based on phenotypic and whole-genome sequencing analysis.</title>
        <authorList>
            <person name="Zhang R."/>
            <person name="Zhao Z."/>
            <person name="Luo L."/>
            <person name="Wang S."/>
            <person name="Guo K."/>
            <person name="Xu W."/>
        </authorList>
    </citation>
    <scope>NUCLEOTIDE SEQUENCE [LARGE SCALE GENOMIC DNA]</scope>
    <source>
        <strain evidence="2">CT-WN-B3</strain>
    </source>
</reference>
<organism evidence="1 2">
    <name type="scientific">Metabacillus hrfriensis</name>
    <dbReference type="NCBI Taxonomy" id="3048891"/>
    <lineage>
        <taxon>Bacteria</taxon>
        <taxon>Bacillati</taxon>
        <taxon>Bacillota</taxon>
        <taxon>Bacilli</taxon>
        <taxon>Bacillales</taxon>
        <taxon>Bacillaceae</taxon>
        <taxon>Metabacillus</taxon>
    </lineage>
</organism>